<dbReference type="EMBL" id="JADGJH010000203">
    <property type="protein sequence ID" value="KAJ3133949.1"/>
    <property type="molecule type" value="Genomic_DNA"/>
</dbReference>
<keyword evidence="6" id="KW-0175">Coiled coil</keyword>
<dbReference type="InterPro" id="IPR013255">
    <property type="entry name" value="Spc25_C"/>
</dbReference>
<protein>
    <recommendedName>
        <fullName evidence="9">Kinetochore protein SPC25</fullName>
    </recommendedName>
</protein>
<keyword evidence="4 9" id="KW-0498">Mitosis</keyword>
<dbReference type="Proteomes" id="UP001211907">
    <property type="component" value="Unassembled WGS sequence"/>
</dbReference>
<keyword evidence="2 9" id="KW-0158">Chromosome</keyword>
<keyword evidence="3 9" id="KW-0132">Cell division</keyword>
<keyword evidence="9" id="KW-0539">Nucleus</keyword>
<comment type="similarity">
    <text evidence="1 9">Belongs to the SPC25 family.</text>
</comment>
<dbReference type="GO" id="GO:0051301">
    <property type="term" value="P:cell division"/>
    <property type="evidence" value="ECO:0007669"/>
    <property type="project" value="UniProtKB-UniRule"/>
</dbReference>
<reference evidence="11" key="1">
    <citation type="submission" date="2020-05" db="EMBL/GenBank/DDBJ databases">
        <title>Phylogenomic resolution of chytrid fungi.</title>
        <authorList>
            <person name="Stajich J.E."/>
            <person name="Amses K."/>
            <person name="Simmons R."/>
            <person name="Seto K."/>
            <person name="Myers J."/>
            <person name="Bonds A."/>
            <person name="Quandt C.A."/>
            <person name="Barry K."/>
            <person name="Liu P."/>
            <person name="Grigoriev I."/>
            <person name="Longcore J.E."/>
            <person name="James T.Y."/>
        </authorList>
    </citation>
    <scope>NUCLEOTIDE SEQUENCE</scope>
    <source>
        <strain evidence="11">JEL0513</strain>
    </source>
</reference>
<gene>
    <name evidence="11" type="primary">SPC25</name>
    <name evidence="11" type="ORF">HK100_003980</name>
</gene>
<dbReference type="FunFam" id="3.30.457.50:FF:000001">
    <property type="entry name" value="Probable kinetochore protein spc25"/>
    <property type="match status" value="1"/>
</dbReference>
<keyword evidence="8 9" id="KW-0137">Centromere</keyword>
<dbReference type="InterPro" id="IPR045143">
    <property type="entry name" value="Spc25"/>
</dbReference>
<comment type="subunit">
    <text evidence="9">Component of the NDC80 complex.</text>
</comment>
<accession>A0AAD5T796</accession>
<evidence type="ECO:0000256" key="8">
    <source>
        <dbReference type="ARBA" id="ARBA00023328"/>
    </source>
</evidence>
<organism evidence="11 12">
    <name type="scientific">Physocladia obscura</name>
    <dbReference type="NCBI Taxonomy" id="109957"/>
    <lineage>
        <taxon>Eukaryota</taxon>
        <taxon>Fungi</taxon>
        <taxon>Fungi incertae sedis</taxon>
        <taxon>Chytridiomycota</taxon>
        <taxon>Chytridiomycota incertae sedis</taxon>
        <taxon>Chytridiomycetes</taxon>
        <taxon>Chytridiales</taxon>
        <taxon>Chytriomycetaceae</taxon>
        <taxon>Physocladia</taxon>
    </lineage>
</organism>
<proteinExistence type="inferred from homology"/>
<keyword evidence="7 9" id="KW-0131">Cell cycle</keyword>
<evidence type="ECO:0000256" key="4">
    <source>
        <dbReference type="ARBA" id="ARBA00022776"/>
    </source>
</evidence>
<evidence type="ECO:0000256" key="1">
    <source>
        <dbReference type="ARBA" id="ARBA00006379"/>
    </source>
</evidence>
<sequence>MMALVQLETLAEDFEQLRQSHVDFVEASEAWAQDKQVGLAASKAKHAAEIASSIAQQKRALAEAAAQRTQTDALLSLDAAADERQRGVATANGLLATSLAKTHNDREDAAFAVATLEANLATRKAALAAAEATRAEQAKRNAPELAFYQDKLGLAIKSTKKNILHFVYTNIDKKDYAREFSFVLDVSKGSEYRLVECTPAIPSISEAMTFLNSSRDFFRFLKEMRREFSEYDLRQNPETSQLKLTS</sequence>
<comment type="caution">
    <text evidence="11">The sequence shown here is derived from an EMBL/GenBank/DDBJ whole genome shotgun (WGS) entry which is preliminary data.</text>
</comment>
<dbReference type="PANTHER" id="PTHR14281">
    <property type="entry name" value="KINETOCHORE PROTEIN SPC25-RELATED"/>
    <property type="match status" value="1"/>
</dbReference>
<feature type="domain" description="Chromosome segregation protein Spc25 C-terminal" evidence="10">
    <location>
        <begin position="160"/>
        <end position="228"/>
    </location>
</feature>
<keyword evidence="5 9" id="KW-0995">Kinetochore</keyword>
<dbReference type="CDD" id="cd23784">
    <property type="entry name" value="RWD_Spc25"/>
    <property type="match status" value="1"/>
</dbReference>
<dbReference type="Pfam" id="PF08234">
    <property type="entry name" value="Spindle_Spc25"/>
    <property type="match status" value="1"/>
</dbReference>
<evidence type="ECO:0000313" key="11">
    <source>
        <dbReference type="EMBL" id="KAJ3133949.1"/>
    </source>
</evidence>
<evidence type="ECO:0000259" key="10">
    <source>
        <dbReference type="Pfam" id="PF08234"/>
    </source>
</evidence>
<evidence type="ECO:0000256" key="2">
    <source>
        <dbReference type="ARBA" id="ARBA00022454"/>
    </source>
</evidence>
<evidence type="ECO:0000256" key="9">
    <source>
        <dbReference type="RuleBase" id="RU367150"/>
    </source>
</evidence>
<dbReference type="Gene3D" id="3.30.457.50">
    <property type="entry name" value="Chromosome segregation protein Spc25"/>
    <property type="match status" value="1"/>
</dbReference>
<evidence type="ECO:0000256" key="7">
    <source>
        <dbReference type="ARBA" id="ARBA00023306"/>
    </source>
</evidence>
<evidence type="ECO:0000256" key="5">
    <source>
        <dbReference type="ARBA" id="ARBA00022838"/>
    </source>
</evidence>
<dbReference type="GO" id="GO:0031262">
    <property type="term" value="C:Ndc80 complex"/>
    <property type="evidence" value="ECO:0007669"/>
    <property type="project" value="InterPro"/>
</dbReference>
<dbReference type="GO" id="GO:0007059">
    <property type="term" value="P:chromosome segregation"/>
    <property type="evidence" value="ECO:0007669"/>
    <property type="project" value="InterPro"/>
</dbReference>
<evidence type="ECO:0000256" key="3">
    <source>
        <dbReference type="ARBA" id="ARBA00022618"/>
    </source>
</evidence>
<dbReference type="PANTHER" id="PTHR14281:SF0">
    <property type="entry name" value="KINETOCHORE PROTEIN SPC25"/>
    <property type="match status" value="1"/>
</dbReference>
<dbReference type="AlphaFoldDB" id="A0AAD5T796"/>
<dbReference type="GO" id="GO:0005634">
    <property type="term" value="C:nucleus"/>
    <property type="evidence" value="ECO:0007669"/>
    <property type="project" value="UniProtKB-SubCell"/>
</dbReference>
<name>A0AAD5T796_9FUNG</name>
<evidence type="ECO:0000313" key="12">
    <source>
        <dbReference type="Proteomes" id="UP001211907"/>
    </source>
</evidence>
<evidence type="ECO:0000256" key="6">
    <source>
        <dbReference type="ARBA" id="ARBA00023054"/>
    </source>
</evidence>
<comment type="subcellular location">
    <subcellularLocation>
        <location evidence="9">Nucleus</location>
    </subcellularLocation>
    <subcellularLocation>
        <location evidence="9">Chromosome</location>
        <location evidence="9">Centromere</location>
        <location evidence="9">Kinetochore</location>
    </subcellularLocation>
</comment>
<keyword evidence="12" id="KW-1185">Reference proteome</keyword>
<comment type="function">
    <text evidence="9">Acts as a component of the essential kinetochore-associated NDC80 complex, which is required for chromosome segregation and spindle checkpoint activity.</text>
</comment>